<dbReference type="PANTHER" id="PTHR10134">
    <property type="entry name" value="CYTOCHROME B-C1 COMPLEX SUBUNIT RIESKE, MITOCHONDRIAL"/>
    <property type="match status" value="1"/>
</dbReference>
<dbReference type="InterPro" id="IPR017941">
    <property type="entry name" value="Rieske_2Fe-2S"/>
</dbReference>
<gene>
    <name evidence="10" type="ORF">NIES37_37050</name>
</gene>
<proteinExistence type="predicted"/>
<keyword evidence="11" id="KW-1185">Reference proteome</keyword>
<dbReference type="EMBL" id="AP018248">
    <property type="protein sequence ID" value="BAY99722.1"/>
    <property type="molecule type" value="Genomic_DNA"/>
</dbReference>
<dbReference type="RefSeq" id="WP_190445841.1">
    <property type="nucleotide sequence ID" value="NZ_CAWNJS010000001.1"/>
</dbReference>
<dbReference type="CDD" id="cd03467">
    <property type="entry name" value="Rieske"/>
    <property type="match status" value="1"/>
</dbReference>
<dbReference type="GO" id="GO:0016705">
    <property type="term" value="F:oxidoreductase activity, acting on paired donors, with incorporation or reduction of molecular oxygen"/>
    <property type="evidence" value="ECO:0007669"/>
    <property type="project" value="UniProtKB-ARBA"/>
</dbReference>
<dbReference type="PROSITE" id="PS51296">
    <property type="entry name" value="RIESKE"/>
    <property type="match status" value="1"/>
</dbReference>
<dbReference type="GO" id="GO:0051537">
    <property type="term" value="F:2 iron, 2 sulfur cluster binding"/>
    <property type="evidence" value="ECO:0007669"/>
    <property type="project" value="UniProtKB-KW"/>
</dbReference>
<evidence type="ECO:0000256" key="4">
    <source>
        <dbReference type="ARBA" id="ARBA00023014"/>
    </source>
</evidence>
<evidence type="ECO:0000256" key="8">
    <source>
        <dbReference type="SAM" id="SignalP"/>
    </source>
</evidence>
<keyword evidence="8" id="KW-0732">Signal</keyword>
<evidence type="ECO:0000256" key="1">
    <source>
        <dbReference type="ARBA" id="ARBA00022714"/>
    </source>
</evidence>
<keyword evidence="1" id="KW-0001">2Fe-2S</keyword>
<dbReference type="Gene3D" id="2.102.10.10">
    <property type="entry name" value="Rieske [2Fe-2S] iron-sulphur domain"/>
    <property type="match status" value="1"/>
</dbReference>
<feature type="domain" description="Rieske" evidence="9">
    <location>
        <begin position="49"/>
        <end position="141"/>
    </location>
</feature>
<dbReference type="KEGG" id="ttq:NIES37_37050"/>
<feature type="signal peptide" evidence="8">
    <location>
        <begin position="1"/>
        <end position="28"/>
    </location>
</feature>
<dbReference type="InterPro" id="IPR036922">
    <property type="entry name" value="Rieske_2Fe-2S_sf"/>
</dbReference>
<evidence type="ECO:0000256" key="3">
    <source>
        <dbReference type="ARBA" id="ARBA00023004"/>
    </source>
</evidence>
<dbReference type="GO" id="GO:0004497">
    <property type="term" value="F:monooxygenase activity"/>
    <property type="evidence" value="ECO:0007669"/>
    <property type="project" value="UniProtKB-ARBA"/>
</dbReference>
<keyword evidence="6" id="KW-1015">Disulfide bond</keyword>
<dbReference type="Pfam" id="PF00355">
    <property type="entry name" value="Rieske"/>
    <property type="match status" value="1"/>
</dbReference>
<dbReference type="InterPro" id="IPR005805">
    <property type="entry name" value="Rieske_Fe-S_prot_C"/>
</dbReference>
<evidence type="ECO:0000256" key="7">
    <source>
        <dbReference type="ARBA" id="ARBA00034078"/>
    </source>
</evidence>
<keyword evidence="2" id="KW-0479">Metal-binding</keyword>
<dbReference type="AlphaFoldDB" id="A0A1Z4N1V2"/>
<evidence type="ECO:0000259" key="9">
    <source>
        <dbReference type="PROSITE" id="PS51296"/>
    </source>
</evidence>
<dbReference type="SUPFAM" id="SSF50022">
    <property type="entry name" value="ISP domain"/>
    <property type="match status" value="1"/>
</dbReference>
<evidence type="ECO:0000313" key="11">
    <source>
        <dbReference type="Proteomes" id="UP000218785"/>
    </source>
</evidence>
<dbReference type="InterPro" id="IPR014349">
    <property type="entry name" value="Rieske_Fe-S_prot"/>
</dbReference>
<reference evidence="10 11" key="1">
    <citation type="submission" date="2017-06" db="EMBL/GenBank/DDBJ databases">
        <title>Genome sequencing of cyanobaciteial culture collection at National Institute for Environmental Studies (NIES).</title>
        <authorList>
            <person name="Hirose Y."/>
            <person name="Shimura Y."/>
            <person name="Fujisawa T."/>
            <person name="Nakamura Y."/>
            <person name="Kawachi M."/>
        </authorList>
    </citation>
    <scope>NUCLEOTIDE SEQUENCE [LARGE SCALE GENOMIC DNA]</scope>
    <source>
        <strain evidence="10 11">NIES-37</strain>
    </source>
</reference>
<dbReference type="GO" id="GO:0046872">
    <property type="term" value="F:metal ion binding"/>
    <property type="evidence" value="ECO:0007669"/>
    <property type="project" value="UniProtKB-KW"/>
</dbReference>
<dbReference type="GO" id="GO:0016020">
    <property type="term" value="C:membrane"/>
    <property type="evidence" value="ECO:0007669"/>
    <property type="project" value="InterPro"/>
</dbReference>
<feature type="chain" id="PRO_5012034818" evidence="8">
    <location>
        <begin position="29"/>
        <end position="144"/>
    </location>
</feature>
<protein>
    <submittedName>
        <fullName evidence="10">Rieske [2Fe-2S] domain-containing protein</fullName>
    </submittedName>
</protein>
<evidence type="ECO:0000256" key="2">
    <source>
        <dbReference type="ARBA" id="ARBA00022723"/>
    </source>
</evidence>
<keyword evidence="4" id="KW-0411">Iron-sulfur</keyword>
<evidence type="ECO:0000256" key="6">
    <source>
        <dbReference type="ARBA" id="ARBA00023157"/>
    </source>
</evidence>
<dbReference type="Proteomes" id="UP000218785">
    <property type="component" value="Chromosome"/>
</dbReference>
<keyword evidence="3" id="KW-0408">Iron</keyword>
<accession>A0A1Z4N1V2</accession>
<organism evidence="10 11">
    <name type="scientific">Tolypothrix tenuis PCC 7101</name>
    <dbReference type="NCBI Taxonomy" id="231146"/>
    <lineage>
        <taxon>Bacteria</taxon>
        <taxon>Bacillati</taxon>
        <taxon>Cyanobacteriota</taxon>
        <taxon>Cyanophyceae</taxon>
        <taxon>Nostocales</taxon>
        <taxon>Tolypothrichaceae</taxon>
        <taxon>Tolypothrix</taxon>
    </lineage>
</organism>
<evidence type="ECO:0000313" key="10">
    <source>
        <dbReference type="EMBL" id="BAY99722.1"/>
    </source>
</evidence>
<comment type="cofactor">
    <cofactor evidence="7">
        <name>[2Fe-2S] cluster</name>
        <dbReference type="ChEBI" id="CHEBI:190135"/>
    </cofactor>
</comment>
<dbReference type="PRINTS" id="PR00162">
    <property type="entry name" value="RIESKE"/>
</dbReference>
<sequence length="144" mass="15847">MTFPFSATRRRLLFFAASFASTFGTAIAAFGQQSNNSIKQAKPRTDGFEPVVGPASILDEHGKVLTDKVLIVRNSANKKLVAVSPLCAHRNCVVDWKQEKQRFVCPCHGSEFATDGKVVKGPAERGLKPFEAKIENNRFLVKPL</sequence>
<keyword evidence="5" id="KW-0793">Thylakoid</keyword>
<name>A0A1Z4N1V2_9CYAN</name>
<evidence type="ECO:0000256" key="5">
    <source>
        <dbReference type="ARBA" id="ARBA00023078"/>
    </source>
</evidence>